<dbReference type="SUPFAM" id="SSF47874">
    <property type="entry name" value="Annexin"/>
    <property type="match status" value="1"/>
</dbReference>
<protein>
    <recommendedName>
        <fullName evidence="6">Annexin</fullName>
    </recommendedName>
</protein>
<reference evidence="7" key="1">
    <citation type="journal article" date="2023" name="Mol. Phylogenet. Evol.">
        <title>Genome-scale phylogeny and comparative genomics of the fungal order Sordariales.</title>
        <authorList>
            <person name="Hensen N."/>
            <person name="Bonometti L."/>
            <person name="Westerberg I."/>
            <person name="Brannstrom I.O."/>
            <person name="Guillou S."/>
            <person name="Cros-Aarteil S."/>
            <person name="Calhoun S."/>
            <person name="Haridas S."/>
            <person name="Kuo A."/>
            <person name="Mondo S."/>
            <person name="Pangilinan J."/>
            <person name="Riley R."/>
            <person name="LaButti K."/>
            <person name="Andreopoulos B."/>
            <person name="Lipzen A."/>
            <person name="Chen C."/>
            <person name="Yan M."/>
            <person name="Daum C."/>
            <person name="Ng V."/>
            <person name="Clum A."/>
            <person name="Steindorff A."/>
            <person name="Ohm R.A."/>
            <person name="Martin F."/>
            <person name="Silar P."/>
            <person name="Natvig D.O."/>
            <person name="Lalanne C."/>
            <person name="Gautier V."/>
            <person name="Ament-Velasquez S.L."/>
            <person name="Kruys A."/>
            <person name="Hutchinson M.I."/>
            <person name="Powell A.J."/>
            <person name="Barry K."/>
            <person name="Miller A.N."/>
            <person name="Grigoriev I.V."/>
            <person name="Debuchy R."/>
            <person name="Gladieux P."/>
            <person name="Hiltunen Thoren M."/>
            <person name="Johannesson H."/>
        </authorList>
    </citation>
    <scope>NUCLEOTIDE SEQUENCE</scope>
    <source>
        <strain evidence="7">CBS 757.83</strain>
    </source>
</reference>
<proteinExistence type="inferred from homology"/>
<dbReference type="InterPro" id="IPR001464">
    <property type="entry name" value="Annexin"/>
</dbReference>
<dbReference type="PRINTS" id="PR01813">
    <property type="entry name" value="ANNEXINFUNGI"/>
</dbReference>
<dbReference type="GO" id="GO:0005886">
    <property type="term" value="C:plasma membrane"/>
    <property type="evidence" value="ECO:0007669"/>
    <property type="project" value="TreeGrafter"/>
</dbReference>
<dbReference type="GO" id="GO:0012506">
    <property type="term" value="C:vesicle membrane"/>
    <property type="evidence" value="ECO:0007669"/>
    <property type="project" value="TreeGrafter"/>
</dbReference>
<comment type="domain">
    <text evidence="6">A pair of annexin repeats may form one binding site for calcium and phospholipid.</text>
</comment>
<keyword evidence="2 6" id="KW-0677">Repeat</keyword>
<dbReference type="PROSITE" id="PS00223">
    <property type="entry name" value="ANNEXIN_1"/>
    <property type="match status" value="1"/>
</dbReference>
<evidence type="ECO:0000313" key="7">
    <source>
        <dbReference type="EMBL" id="KAK4099613.1"/>
    </source>
</evidence>
<evidence type="ECO:0000256" key="6">
    <source>
        <dbReference type="RuleBase" id="RU003540"/>
    </source>
</evidence>
<dbReference type="FunFam" id="1.10.220.10:FF:000002">
    <property type="entry name" value="Annexin"/>
    <property type="match status" value="1"/>
</dbReference>
<sequence length="296" mass="33609">MKGFGTDEKALIRILSTKDPLQINTIRDAYSRVQRRDLIADLKSETSGWFEAGLVALARGPLLNDVHLLREAMSGLGTKEKALNDVLLGRTNADMNAIKGEYQRVFHRRLEDDVRGDLSMKTERHFMIVLGAQRAEESAPVVKADIDRDANDLYSATEGKIGTDEMKVCSILSTRNDSQIRAIAYEYQQKFARSLEDVIRREFSGHMEDALLFQLRSAVDKYMHQATLLEDAMAGAGTKDYLLVSRVVRYHWDRNHIANVRGAYEKRYHRNLASRIKGETSGDYERLLLACIGERV</sequence>
<comment type="caution">
    <text evidence="7">The sequence shown here is derived from an EMBL/GenBank/DDBJ whole genome shotgun (WGS) entry which is preliminary data.</text>
</comment>
<dbReference type="GO" id="GO:0005737">
    <property type="term" value="C:cytoplasm"/>
    <property type="evidence" value="ECO:0007669"/>
    <property type="project" value="TreeGrafter"/>
</dbReference>
<dbReference type="GO" id="GO:0001786">
    <property type="term" value="F:phosphatidylserine binding"/>
    <property type="evidence" value="ECO:0007669"/>
    <property type="project" value="TreeGrafter"/>
</dbReference>
<dbReference type="PANTHER" id="PTHR10502:SF102">
    <property type="entry name" value="ANNEXIN B11"/>
    <property type="match status" value="1"/>
</dbReference>
<dbReference type="GO" id="GO:0005509">
    <property type="term" value="F:calcium ion binding"/>
    <property type="evidence" value="ECO:0007669"/>
    <property type="project" value="InterPro"/>
</dbReference>
<dbReference type="GO" id="GO:0005544">
    <property type="term" value="F:calcium-dependent phospholipid binding"/>
    <property type="evidence" value="ECO:0007669"/>
    <property type="project" value="UniProtKB-KW"/>
</dbReference>
<dbReference type="SMART" id="SM00335">
    <property type="entry name" value="ANX"/>
    <property type="match status" value="4"/>
</dbReference>
<evidence type="ECO:0000256" key="1">
    <source>
        <dbReference type="ARBA" id="ARBA00007831"/>
    </source>
</evidence>
<dbReference type="PANTHER" id="PTHR10502">
    <property type="entry name" value="ANNEXIN"/>
    <property type="match status" value="1"/>
</dbReference>
<dbReference type="InterPro" id="IPR009117">
    <property type="entry name" value="ANX14"/>
</dbReference>
<evidence type="ECO:0000256" key="2">
    <source>
        <dbReference type="ARBA" id="ARBA00022737"/>
    </source>
</evidence>
<evidence type="ECO:0000256" key="3">
    <source>
        <dbReference type="ARBA" id="ARBA00022837"/>
    </source>
</evidence>
<dbReference type="GO" id="GO:0005634">
    <property type="term" value="C:nucleus"/>
    <property type="evidence" value="ECO:0007669"/>
    <property type="project" value="TreeGrafter"/>
</dbReference>
<comment type="similarity">
    <text evidence="1 6">Belongs to the annexin family.</text>
</comment>
<dbReference type="PRINTS" id="PR00196">
    <property type="entry name" value="ANNEXIN"/>
</dbReference>
<keyword evidence="4 6" id="KW-0041">Annexin</keyword>
<organism evidence="7 8">
    <name type="scientific">Parathielavia hyrcaniae</name>
    <dbReference type="NCBI Taxonomy" id="113614"/>
    <lineage>
        <taxon>Eukaryota</taxon>
        <taxon>Fungi</taxon>
        <taxon>Dikarya</taxon>
        <taxon>Ascomycota</taxon>
        <taxon>Pezizomycotina</taxon>
        <taxon>Sordariomycetes</taxon>
        <taxon>Sordariomycetidae</taxon>
        <taxon>Sordariales</taxon>
        <taxon>Chaetomiaceae</taxon>
        <taxon>Parathielavia</taxon>
    </lineage>
</organism>
<dbReference type="InterPro" id="IPR018502">
    <property type="entry name" value="Annexin_repeat"/>
</dbReference>
<gene>
    <name evidence="7" type="ORF">N658DRAFT_539538</name>
</gene>
<dbReference type="AlphaFoldDB" id="A0AAN6SZW9"/>
<keyword evidence="3 6" id="KW-0106">Calcium</keyword>
<evidence type="ECO:0000256" key="5">
    <source>
        <dbReference type="ARBA" id="ARBA00023302"/>
    </source>
</evidence>
<evidence type="ECO:0000256" key="4">
    <source>
        <dbReference type="ARBA" id="ARBA00023216"/>
    </source>
</evidence>
<accession>A0AAN6SZW9</accession>
<dbReference type="Gene3D" id="1.10.220.10">
    <property type="entry name" value="Annexin"/>
    <property type="match status" value="4"/>
</dbReference>
<reference evidence="7" key="2">
    <citation type="submission" date="2023-05" db="EMBL/GenBank/DDBJ databases">
        <authorList>
            <consortium name="Lawrence Berkeley National Laboratory"/>
            <person name="Steindorff A."/>
            <person name="Hensen N."/>
            <person name="Bonometti L."/>
            <person name="Westerberg I."/>
            <person name="Brannstrom I.O."/>
            <person name="Guillou S."/>
            <person name="Cros-Aarteil S."/>
            <person name="Calhoun S."/>
            <person name="Haridas S."/>
            <person name="Kuo A."/>
            <person name="Mondo S."/>
            <person name="Pangilinan J."/>
            <person name="Riley R."/>
            <person name="Labutti K."/>
            <person name="Andreopoulos B."/>
            <person name="Lipzen A."/>
            <person name="Chen C."/>
            <person name="Yanf M."/>
            <person name="Daum C."/>
            <person name="Ng V."/>
            <person name="Clum A."/>
            <person name="Ohm R."/>
            <person name="Martin F."/>
            <person name="Silar P."/>
            <person name="Natvig D."/>
            <person name="Lalanne C."/>
            <person name="Gautier V."/>
            <person name="Ament-Velasquez S.L."/>
            <person name="Kruys A."/>
            <person name="Hutchinson M.I."/>
            <person name="Powell A.J."/>
            <person name="Barry K."/>
            <person name="Miller A.N."/>
            <person name="Grigoriev I.V."/>
            <person name="Debuchy R."/>
            <person name="Gladieux P."/>
            <person name="Thoren M.H."/>
            <person name="Johannesson H."/>
        </authorList>
    </citation>
    <scope>NUCLEOTIDE SEQUENCE</scope>
    <source>
        <strain evidence="7">CBS 757.83</strain>
    </source>
</reference>
<name>A0AAN6SZW9_9PEZI</name>
<dbReference type="PROSITE" id="PS51897">
    <property type="entry name" value="ANNEXIN_2"/>
    <property type="match status" value="4"/>
</dbReference>
<dbReference type="InterPro" id="IPR018252">
    <property type="entry name" value="Annexin_repeat_CS"/>
</dbReference>
<keyword evidence="5 6" id="KW-0111">Calcium/phospholipid-binding</keyword>
<keyword evidence="8" id="KW-1185">Reference proteome</keyword>
<dbReference type="Pfam" id="PF00191">
    <property type="entry name" value="Annexin"/>
    <property type="match status" value="4"/>
</dbReference>
<evidence type="ECO:0000313" key="8">
    <source>
        <dbReference type="Proteomes" id="UP001305647"/>
    </source>
</evidence>
<dbReference type="InterPro" id="IPR037104">
    <property type="entry name" value="Annexin_sf"/>
</dbReference>
<dbReference type="Proteomes" id="UP001305647">
    <property type="component" value="Unassembled WGS sequence"/>
</dbReference>
<dbReference type="EMBL" id="MU863647">
    <property type="protein sequence ID" value="KAK4099613.1"/>
    <property type="molecule type" value="Genomic_DNA"/>
</dbReference>